<feature type="transmembrane region" description="Helical" evidence="6">
    <location>
        <begin position="130"/>
        <end position="147"/>
    </location>
</feature>
<feature type="transmembrane region" description="Helical" evidence="6">
    <location>
        <begin position="94"/>
        <end position="118"/>
    </location>
</feature>
<evidence type="ECO:0000256" key="5">
    <source>
        <dbReference type="ARBA" id="ARBA00023136"/>
    </source>
</evidence>
<dbReference type="AlphaFoldDB" id="A0A2I4DTJ9"/>
<reference evidence="9" key="1">
    <citation type="submission" date="2025-08" db="UniProtKB">
        <authorList>
            <consortium name="RefSeq"/>
        </authorList>
    </citation>
    <scope>IDENTIFICATION</scope>
    <source>
        <tissue evidence="9">Leaves</tissue>
    </source>
</reference>
<feature type="transmembrane region" description="Helical" evidence="6">
    <location>
        <begin position="297"/>
        <end position="317"/>
    </location>
</feature>
<dbReference type="RefSeq" id="XP_018810477.2">
    <property type="nucleotide sequence ID" value="XM_018954932.2"/>
</dbReference>
<evidence type="ECO:0000256" key="3">
    <source>
        <dbReference type="ARBA" id="ARBA00022692"/>
    </source>
</evidence>
<keyword evidence="4 6" id="KW-1133">Transmembrane helix</keyword>
<evidence type="ECO:0000313" key="9">
    <source>
        <dbReference type="RefSeq" id="XP_018810477.2"/>
    </source>
</evidence>
<evidence type="ECO:0000259" key="7">
    <source>
        <dbReference type="Pfam" id="PF00892"/>
    </source>
</evidence>
<dbReference type="Pfam" id="PF00892">
    <property type="entry name" value="EamA"/>
    <property type="match status" value="1"/>
</dbReference>
<feature type="transmembrane region" description="Helical" evidence="6">
    <location>
        <begin position="269"/>
        <end position="290"/>
    </location>
</feature>
<proteinExistence type="inferred from homology"/>
<dbReference type="InterPro" id="IPR000620">
    <property type="entry name" value="EamA_dom"/>
</dbReference>
<dbReference type="InterPro" id="IPR030184">
    <property type="entry name" value="WAT1-related"/>
</dbReference>
<evidence type="ECO:0000256" key="1">
    <source>
        <dbReference type="ARBA" id="ARBA00004141"/>
    </source>
</evidence>
<protein>
    <recommendedName>
        <fullName evidence="6">WAT1-related protein</fullName>
    </recommendedName>
</protein>
<accession>A0A2I4DTJ9</accession>
<dbReference type="OrthoDB" id="1746609at2759"/>
<dbReference type="GO" id="GO:0005886">
    <property type="term" value="C:plasma membrane"/>
    <property type="evidence" value="ECO:0000318"/>
    <property type="project" value="GO_Central"/>
</dbReference>
<feature type="transmembrane region" description="Helical" evidence="6">
    <location>
        <begin position="201"/>
        <end position="221"/>
    </location>
</feature>
<dbReference type="Proteomes" id="UP000235220">
    <property type="component" value="Chromosome 13"/>
</dbReference>
<feature type="transmembrane region" description="Helical" evidence="6">
    <location>
        <begin position="323"/>
        <end position="341"/>
    </location>
</feature>
<dbReference type="Gramene" id="Jr13_17480_p1">
    <property type="protein sequence ID" value="cds.Jr13_17480_p1"/>
    <property type="gene ID" value="Jr13_17480"/>
</dbReference>
<keyword evidence="5 6" id="KW-0472">Membrane</keyword>
<evidence type="ECO:0000313" key="8">
    <source>
        <dbReference type="Proteomes" id="UP000235220"/>
    </source>
</evidence>
<feature type="transmembrane region" description="Helical" evidence="6">
    <location>
        <begin position="233"/>
        <end position="254"/>
    </location>
</feature>
<dbReference type="STRING" id="51240.A0A2I4DTJ9"/>
<comment type="subcellular location">
    <subcellularLocation>
        <location evidence="1 6">Membrane</location>
        <topology evidence="1 6">Multi-pass membrane protein</topology>
    </subcellularLocation>
</comment>
<sequence>MAPLMLCHCLNLLLSLLGTAFGRRRMWREGVTVIMVIAECLDVGLNTVNKAAVTRGMSEFVFVTYSNSLAFFFLLPTSIIFYRKRSLPPLTWSILGGMFVVSMISYSVQILKALGIGYSSPTMASVASDLIPAFTFFLAIISGFEKLDLRVKSSRAKCIGTIALIAGALTVTLYKGLPITVASLPKRVEVGRHFSTMQSNWLLGGFLLASGSFLLALGFNIQTRIIREYPAELIVALIRCIFVAIVSAIISLIAEKDPNAWKLSLNMELIAIGYSALFSFTIRASVYLWACREKGPVYVAMFKPLGIFIAVVMGVTILGDTLYLGSVIGAAIIVPGFYAVIWGQAHQEIQPVDEDHPNCSLESSFPRVPLLQNKSTEI</sequence>
<keyword evidence="8" id="KW-1185">Reference proteome</keyword>
<gene>
    <name evidence="9" type="primary">LOC108983343</name>
</gene>
<keyword evidence="3 6" id="KW-0812">Transmembrane</keyword>
<feature type="domain" description="EamA" evidence="7">
    <location>
        <begin position="203"/>
        <end position="341"/>
    </location>
</feature>
<dbReference type="InterPro" id="IPR037185">
    <property type="entry name" value="EmrE-like"/>
</dbReference>
<evidence type="ECO:0000256" key="2">
    <source>
        <dbReference type="ARBA" id="ARBA00007635"/>
    </source>
</evidence>
<evidence type="ECO:0000256" key="4">
    <source>
        <dbReference type="ARBA" id="ARBA00022989"/>
    </source>
</evidence>
<dbReference type="PANTHER" id="PTHR31218">
    <property type="entry name" value="WAT1-RELATED PROTEIN"/>
    <property type="match status" value="1"/>
</dbReference>
<dbReference type="GO" id="GO:0022857">
    <property type="term" value="F:transmembrane transporter activity"/>
    <property type="evidence" value="ECO:0007669"/>
    <property type="project" value="InterPro"/>
</dbReference>
<dbReference type="GeneID" id="108983343"/>
<name>A0A2I4DTJ9_JUGRE</name>
<organism evidence="8 9">
    <name type="scientific">Juglans regia</name>
    <name type="common">English walnut</name>
    <dbReference type="NCBI Taxonomy" id="51240"/>
    <lineage>
        <taxon>Eukaryota</taxon>
        <taxon>Viridiplantae</taxon>
        <taxon>Streptophyta</taxon>
        <taxon>Embryophyta</taxon>
        <taxon>Tracheophyta</taxon>
        <taxon>Spermatophyta</taxon>
        <taxon>Magnoliopsida</taxon>
        <taxon>eudicotyledons</taxon>
        <taxon>Gunneridae</taxon>
        <taxon>Pentapetalae</taxon>
        <taxon>rosids</taxon>
        <taxon>fabids</taxon>
        <taxon>Fagales</taxon>
        <taxon>Juglandaceae</taxon>
        <taxon>Juglans</taxon>
    </lineage>
</organism>
<comment type="similarity">
    <text evidence="2 6">Belongs to the drug/metabolite transporter (DMT) superfamily. Plant drug/metabolite exporter (P-DME) (TC 2.A.7.4) family.</text>
</comment>
<dbReference type="KEGG" id="jre:108983343"/>
<feature type="transmembrane region" description="Helical" evidence="6">
    <location>
        <begin position="159"/>
        <end position="181"/>
    </location>
</feature>
<evidence type="ECO:0000256" key="6">
    <source>
        <dbReference type="RuleBase" id="RU363077"/>
    </source>
</evidence>
<dbReference type="SUPFAM" id="SSF103481">
    <property type="entry name" value="Multidrug resistance efflux transporter EmrE"/>
    <property type="match status" value="1"/>
</dbReference>
<feature type="transmembrane region" description="Helical" evidence="6">
    <location>
        <begin position="60"/>
        <end position="82"/>
    </location>
</feature>